<feature type="transmembrane region" description="Helical" evidence="7">
    <location>
        <begin position="141"/>
        <end position="161"/>
    </location>
</feature>
<feature type="transmembrane region" description="Helical" evidence="7">
    <location>
        <begin position="431"/>
        <end position="453"/>
    </location>
</feature>
<feature type="transmembrane region" description="Helical" evidence="7">
    <location>
        <begin position="405"/>
        <end position="425"/>
    </location>
</feature>
<proteinExistence type="inferred from homology"/>
<keyword evidence="3" id="KW-1003">Cell membrane</keyword>
<feature type="transmembrane region" description="Helical" evidence="7">
    <location>
        <begin position="9"/>
        <end position="26"/>
    </location>
</feature>
<feature type="transmembrane region" description="Helical" evidence="7">
    <location>
        <begin position="308"/>
        <end position="331"/>
    </location>
</feature>
<feature type="transmembrane region" description="Helical" evidence="7">
    <location>
        <begin position="32"/>
        <end position="57"/>
    </location>
</feature>
<evidence type="ECO:0000313" key="8">
    <source>
        <dbReference type="EMBL" id="GLQ57945.1"/>
    </source>
</evidence>
<feature type="transmembrane region" description="Helical" evidence="7">
    <location>
        <begin position="220"/>
        <end position="238"/>
    </location>
</feature>
<evidence type="ECO:0000256" key="6">
    <source>
        <dbReference type="ARBA" id="ARBA00023136"/>
    </source>
</evidence>
<dbReference type="Proteomes" id="UP001156691">
    <property type="component" value="Unassembled WGS sequence"/>
</dbReference>
<feature type="transmembrane region" description="Helical" evidence="7">
    <location>
        <begin position="69"/>
        <end position="89"/>
    </location>
</feature>
<feature type="transmembrane region" description="Helical" evidence="7">
    <location>
        <begin position="101"/>
        <end position="120"/>
    </location>
</feature>
<reference evidence="9" key="1">
    <citation type="journal article" date="2019" name="Int. J. Syst. Evol. Microbiol.">
        <title>The Global Catalogue of Microorganisms (GCM) 10K type strain sequencing project: providing services to taxonomists for standard genome sequencing and annotation.</title>
        <authorList>
            <consortium name="The Broad Institute Genomics Platform"/>
            <consortium name="The Broad Institute Genome Sequencing Center for Infectious Disease"/>
            <person name="Wu L."/>
            <person name="Ma J."/>
        </authorList>
    </citation>
    <scope>NUCLEOTIDE SEQUENCE [LARGE SCALE GENOMIC DNA]</scope>
    <source>
        <strain evidence="9">NBRC 112416</strain>
    </source>
</reference>
<evidence type="ECO:0000256" key="3">
    <source>
        <dbReference type="ARBA" id="ARBA00022475"/>
    </source>
</evidence>
<dbReference type="EMBL" id="BSNS01000026">
    <property type="protein sequence ID" value="GLQ57945.1"/>
    <property type="molecule type" value="Genomic_DNA"/>
</dbReference>
<feature type="transmembrane region" description="Helical" evidence="7">
    <location>
        <begin position="274"/>
        <end position="296"/>
    </location>
</feature>
<dbReference type="Pfam" id="PF13440">
    <property type="entry name" value="Polysacc_synt_3"/>
    <property type="match status" value="1"/>
</dbReference>
<evidence type="ECO:0000256" key="7">
    <source>
        <dbReference type="SAM" id="Phobius"/>
    </source>
</evidence>
<comment type="subcellular location">
    <subcellularLocation>
        <location evidence="1">Cell membrane</location>
        <topology evidence="1">Multi-pass membrane protein</topology>
    </subcellularLocation>
</comment>
<sequence>MVWSVLGNIGNNLVSFVVFALVARLVEPGDIGVLAVAMVFIEMGKVFVYAGVPDLIVRQKVWDEGYAMMCFWLNLAAALISAVLVVVLVGPAVEASFAPGITPILAVLVICFVIDSIRVVPESKLRRSFDYKSLARRGVGANLIAGVLAIALALLGWGVWALVVQRVASSLFTTILTLVAARWLPSGVGSWRGFVPALGHGAGLVGGSMLKLLSDRLPDLLFGFFLGPAAVGIFRVGARGFEALVQFAVHPVRSASLSTYAAANAQTGKLENSLLHSLASASLFTFPVFYGAAAVSTEFVQLVFGPQWSASAVIMATLCLTCPPLVLSALLQSALSAQHKTSAILRLNAANATTTVAVLLIGIPTLGLVGTTAALTGRSYLGMVFNIMVTVPGVGLRMGDVFRAVFPPLVGSTLFLVGVSGMQNFVPMPPLLQLLSSVGLGVVIYLAAMLLLFRRFTLRTLSFGEQPLSAAIRKIFARLNFSR</sequence>
<accession>A0ABQ5WDD1</accession>
<evidence type="ECO:0000256" key="4">
    <source>
        <dbReference type="ARBA" id="ARBA00022692"/>
    </source>
</evidence>
<protein>
    <submittedName>
        <fullName evidence="8">Lipopolysaccharide biosynthesis protein</fullName>
    </submittedName>
</protein>
<evidence type="ECO:0000256" key="1">
    <source>
        <dbReference type="ARBA" id="ARBA00004651"/>
    </source>
</evidence>
<dbReference type="InterPro" id="IPR050833">
    <property type="entry name" value="Poly_Biosynth_Transport"/>
</dbReference>
<dbReference type="PANTHER" id="PTHR30250">
    <property type="entry name" value="PST FAMILY PREDICTED COLANIC ACID TRANSPORTER"/>
    <property type="match status" value="1"/>
</dbReference>
<dbReference type="PANTHER" id="PTHR30250:SF10">
    <property type="entry name" value="LIPOPOLYSACCHARIDE BIOSYNTHESIS PROTEIN WZXC"/>
    <property type="match status" value="1"/>
</dbReference>
<evidence type="ECO:0000256" key="2">
    <source>
        <dbReference type="ARBA" id="ARBA00007430"/>
    </source>
</evidence>
<comment type="similarity">
    <text evidence="2">Belongs to the polysaccharide synthase family.</text>
</comment>
<keyword evidence="5 7" id="KW-1133">Transmembrane helix</keyword>
<organism evidence="8 9">
    <name type="scientific">Devosia nitrariae</name>
    <dbReference type="NCBI Taxonomy" id="2071872"/>
    <lineage>
        <taxon>Bacteria</taxon>
        <taxon>Pseudomonadati</taxon>
        <taxon>Pseudomonadota</taxon>
        <taxon>Alphaproteobacteria</taxon>
        <taxon>Hyphomicrobiales</taxon>
        <taxon>Devosiaceae</taxon>
        <taxon>Devosia</taxon>
    </lineage>
</organism>
<evidence type="ECO:0000256" key="5">
    <source>
        <dbReference type="ARBA" id="ARBA00022989"/>
    </source>
</evidence>
<feature type="transmembrane region" description="Helical" evidence="7">
    <location>
        <begin position="352"/>
        <end position="374"/>
    </location>
</feature>
<name>A0ABQ5WDD1_9HYPH</name>
<keyword evidence="6 7" id="KW-0472">Membrane</keyword>
<keyword evidence="4 7" id="KW-0812">Transmembrane</keyword>
<feature type="transmembrane region" description="Helical" evidence="7">
    <location>
        <begin position="380"/>
        <end position="398"/>
    </location>
</feature>
<keyword evidence="9" id="KW-1185">Reference proteome</keyword>
<gene>
    <name evidence="8" type="ORF">GCM10010862_52040</name>
</gene>
<comment type="caution">
    <text evidence="8">The sequence shown here is derived from an EMBL/GenBank/DDBJ whole genome shotgun (WGS) entry which is preliminary data.</text>
</comment>
<evidence type="ECO:0000313" key="9">
    <source>
        <dbReference type="Proteomes" id="UP001156691"/>
    </source>
</evidence>